<evidence type="ECO:0000313" key="4">
    <source>
        <dbReference type="EMBL" id="CAF1338620.1"/>
    </source>
</evidence>
<dbReference type="PANTHER" id="PTHR31214">
    <property type="entry name" value="PROTEIN FAM221A-RELATED"/>
    <property type="match status" value="1"/>
</dbReference>
<evidence type="ECO:0000256" key="2">
    <source>
        <dbReference type="SAM" id="MobiDB-lite"/>
    </source>
</evidence>
<comment type="similarity">
    <text evidence="1">Belongs to the FAM221 family.</text>
</comment>
<evidence type="ECO:0000313" key="3">
    <source>
        <dbReference type="EMBL" id="CAF1142389.1"/>
    </source>
</evidence>
<dbReference type="EMBL" id="CAJNOO010001368">
    <property type="protein sequence ID" value="CAF1142389.1"/>
    <property type="molecule type" value="Genomic_DNA"/>
</dbReference>
<evidence type="ECO:0008006" key="6">
    <source>
        <dbReference type="Google" id="ProtNLM"/>
    </source>
</evidence>
<dbReference type="AlphaFoldDB" id="A0A814S5F6"/>
<organism evidence="3 5">
    <name type="scientific">Rotaria sordida</name>
    <dbReference type="NCBI Taxonomy" id="392033"/>
    <lineage>
        <taxon>Eukaryota</taxon>
        <taxon>Metazoa</taxon>
        <taxon>Spiralia</taxon>
        <taxon>Gnathifera</taxon>
        <taxon>Rotifera</taxon>
        <taxon>Eurotatoria</taxon>
        <taxon>Bdelloidea</taxon>
        <taxon>Philodinida</taxon>
        <taxon>Philodinidae</taxon>
        <taxon>Rotaria</taxon>
    </lineage>
</organism>
<sequence>MIDGELTSNEQTFDTRLNSFYSYHYRTFYLTLIGSQQQRPSASNRSSSVDVPRSGNRSLVPTNSRNNALERVAQNPIRFHEENGMMVPDGYTSRQIRPAARADVVTMARAMNRDFAPKAKAMFQSEIDAARDAIEQDLYISYRQPGKDFDCYRIGSNGKCFCGHLLNEHIKFTGKTNRLKCQSANCACDAFAYIPSRPDEAGEFWLAKRPGFDASTWRAKCKCGHAHDRHEPKFKRCKECSCSNFISNFLCAACNTHWEQHETFFERGNEREQQKLPTGEFYMPFAELPDMQQVILTGSDAHMPSPYLDAAPRQSIQQGRDIRGRAPALQTQNRAAIGYEQHTNPSTRNDRGTNAANRSPVRGPLRGSHRATEE</sequence>
<feature type="region of interest" description="Disordered" evidence="2">
    <location>
        <begin position="334"/>
        <end position="374"/>
    </location>
</feature>
<name>A0A814S5F6_9BILA</name>
<evidence type="ECO:0000256" key="1">
    <source>
        <dbReference type="ARBA" id="ARBA00011026"/>
    </source>
</evidence>
<reference evidence="3" key="1">
    <citation type="submission" date="2021-02" db="EMBL/GenBank/DDBJ databases">
        <authorList>
            <person name="Nowell W R."/>
        </authorList>
    </citation>
    <scope>NUCLEOTIDE SEQUENCE</scope>
</reference>
<feature type="region of interest" description="Disordered" evidence="2">
    <location>
        <begin position="36"/>
        <end position="65"/>
    </location>
</feature>
<dbReference type="EMBL" id="CAJNOU010002649">
    <property type="protein sequence ID" value="CAF1338620.1"/>
    <property type="molecule type" value="Genomic_DNA"/>
</dbReference>
<protein>
    <recommendedName>
        <fullName evidence="6">Protein FAM221B</fullName>
    </recommendedName>
</protein>
<dbReference type="OrthoDB" id="196393at2759"/>
<feature type="compositionally biased region" description="Polar residues" evidence="2">
    <location>
        <begin position="341"/>
        <end position="357"/>
    </location>
</feature>
<evidence type="ECO:0000313" key="5">
    <source>
        <dbReference type="Proteomes" id="UP000663882"/>
    </source>
</evidence>
<comment type="caution">
    <text evidence="3">The sequence shown here is derived from an EMBL/GenBank/DDBJ whole genome shotgun (WGS) entry which is preliminary data.</text>
</comment>
<dbReference type="InterPro" id="IPR026755">
    <property type="entry name" value="Fam221a/b"/>
</dbReference>
<dbReference type="Pfam" id="PF14753">
    <property type="entry name" value="FAM221"/>
    <property type="match status" value="2"/>
</dbReference>
<proteinExistence type="inferred from homology"/>
<accession>A0A814S5F6</accession>
<dbReference type="Proteomes" id="UP000663882">
    <property type="component" value="Unassembled WGS sequence"/>
</dbReference>
<dbReference type="Proteomes" id="UP000663889">
    <property type="component" value="Unassembled WGS sequence"/>
</dbReference>
<dbReference type="PANTHER" id="PTHR31214:SF3">
    <property type="entry name" value="PROTEIN FAM221B"/>
    <property type="match status" value="1"/>
</dbReference>
<gene>
    <name evidence="3" type="ORF">RFH988_LOCUS21457</name>
    <name evidence="4" type="ORF">SEV965_LOCUS28224</name>
</gene>